<name>A0A3R9RY56_9GAMM</name>
<dbReference type="Proteomes" id="UP000276905">
    <property type="component" value="Unassembled WGS sequence"/>
</dbReference>
<evidence type="ECO:0000313" key="2">
    <source>
        <dbReference type="Proteomes" id="UP000276905"/>
    </source>
</evidence>
<dbReference type="AlphaFoldDB" id="A0A3R9RY56"/>
<reference evidence="1 2" key="1">
    <citation type="submission" date="2018-10" db="EMBL/GenBank/DDBJ databases">
        <title>GWAS and RNA-Seq identify cryptic mechanisms of antimicrobial resistance in Acinetobacter baumannii.</title>
        <authorList>
            <person name="Sahl J.W."/>
        </authorList>
    </citation>
    <scope>NUCLEOTIDE SEQUENCE [LARGE SCALE GENOMIC DNA]</scope>
    <source>
        <strain evidence="1 2">TG41018</strain>
    </source>
</reference>
<sequence>MKHNTTGYIKHKCRCDVCKQAIFKANKQSLENLREKFKRGEYKIKNHGNSFAVAIGCRCDLCKLEMQQRRVKRSESNKEYFKKTGAFKTEKVKHGTYTAYKHYGCRCEKCRGFIASKHLEKVSGYVKKD</sequence>
<evidence type="ECO:0000313" key="1">
    <source>
        <dbReference type="EMBL" id="RSO56367.1"/>
    </source>
</evidence>
<proteinExistence type="predicted"/>
<dbReference type="RefSeq" id="WP_125699198.1">
    <property type="nucleotide sequence ID" value="NZ_RFES01000007.1"/>
</dbReference>
<accession>A0A3R9RY56</accession>
<protein>
    <submittedName>
        <fullName evidence="1">Uncharacterized protein</fullName>
    </submittedName>
</protein>
<comment type="caution">
    <text evidence="1">The sequence shown here is derived from an EMBL/GenBank/DDBJ whole genome shotgun (WGS) entry which is preliminary data.</text>
</comment>
<dbReference type="EMBL" id="RFES01000007">
    <property type="protein sequence ID" value="RSO56367.1"/>
    <property type="molecule type" value="Genomic_DNA"/>
</dbReference>
<gene>
    <name evidence="1" type="ORF">EA756_11780</name>
</gene>
<organism evidence="1 2">
    <name type="scientific">Acinetobacter lactucae</name>
    <dbReference type="NCBI Taxonomy" id="1785128"/>
    <lineage>
        <taxon>Bacteria</taxon>
        <taxon>Pseudomonadati</taxon>
        <taxon>Pseudomonadota</taxon>
        <taxon>Gammaproteobacteria</taxon>
        <taxon>Moraxellales</taxon>
        <taxon>Moraxellaceae</taxon>
        <taxon>Acinetobacter</taxon>
        <taxon>Acinetobacter calcoaceticus/baumannii complex</taxon>
    </lineage>
</organism>